<evidence type="ECO:0000256" key="5">
    <source>
        <dbReference type="ARBA" id="ARBA00022833"/>
    </source>
</evidence>
<dbReference type="GeneTree" id="ENSGT00390000000546"/>
<comment type="subcellular location">
    <subcellularLocation>
        <location evidence="1">Nucleus</location>
    </subcellularLocation>
</comment>
<dbReference type="PANTHER" id="PTHR24384">
    <property type="entry name" value="FINGER PUTATIVE TRANSCRIPTION FACTOR FAMILY-RELATED"/>
    <property type="match status" value="1"/>
</dbReference>
<feature type="domain" description="C2H2-type" evidence="12">
    <location>
        <begin position="545"/>
        <end position="572"/>
    </location>
</feature>
<feature type="domain" description="C2H2-type" evidence="12">
    <location>
        <begin position="454"/>
        <end position="476"/>
    </location>
</feature>
<dbReference type="FunFam" id="3.30.160.60:FF:000679">
    <property type="entry name" value="Zinc finger protein 341"/>
    <property type="match status" value="1"/>
</dbReference>
<feature type="domain" description="C2H2-type" evidence="12">
    <location>
        <begin position="573"/>
        <end position="600"/>
    </location>
</feature>
<evidence type="ECO:0000256" key="10">
    <source>
        <dbReference type="PROSITE-ProRule" id="PRU00042"/>
    </source>
</evidence>
<feature type="domain" description="C2H2-type" evidence="12">
    <location>
        <begin position="396"/>
        <end position="423"/>
    </location>
</feature>
<feature type="region of interest" description="Disordered" evidence="11">
    <location>
        <begin position="169"/>
        <end position="189"/>
    </location>
</feature>
<dbReference type="GO" id="GO:0008270">
    <property type="term" value="F:zinc ion binding"/>
    <property type="evidence" value="ECO:0007669"/>
    <property type="project" value="UniProtKB-KW"/>
</dbReference>
<keyword evidence="8" id="KW-0804">Transcription</keyword>
<dbReference type="FunFam" id="3.30.160.60:FF:001031">
    <property type="entry name" value="zinc finger protein 341 isoform X1"/>
    <property type="match status" value="1"/>
</dbReference>
<dbReference type="PANTHER" id="PTHR24384:SF189">
    <property type="entry name" value="C2H2-TYPE DOMAIN-CONTAINING PROTEIN-RELATED"/>
    <property type="match status" value="1"/>
</dbReference>
<feature type="domain" description="C2H2-type" evidence="12">
    <location>
        <begin position="601"/>
        <end position="633"/>
    </location>
</feature>
<evidence type="ECO:0000313" key="14">
    <source>
        <dbReference type="Proteomes" id="UP000472277"/>
    </source>
</evidence>
<dbReference type="InterPro" id="IPR036236">
    <property type="entry name" value="Znf_C2H2_sf"/>
</dbReference>
<evidence type="ECO:0000256" key="11">
    <source>
        <dbReference type="SAM" id="MobiDB-lite"/>
    </source>
</evidence>
<name>A0A674EGL8_SALTR</name>
<evidence type="ECO:0000259" key="12">
    <source>
        <dbReference type="PROSITE" id="PS50157"/>
    </source>
</evidence>
<keyword evidence="4 10" id="KW-0863">Zinc-finger</keyword>
<sequence length="748" mass="84842">MAQAIFEVLEGMDNQTVLAVQSLLDGQGGVPDPNMLIYPQLFSTDDEDVFLCGKCKKQFNSLHAFMTHKREHCQSNAPSLSTVSLASSNAYTPVPSISSVPQTPANRQVSTYITVPPSPLTHTLVQGNVLVSDDVLMSAISAFTSIDQPMAALQPPIQSNLSMHTGASYLQHHQQSSHSLPPGQSQPLSSQVLSSISNSVVQVYSTMPQMSVSGSAEIHTLGLQPFQSVQVPSQCVESQSFNTPPVYSPGKQGTKTKTCSINANLTELEEFDKVIIPKQPRNGKKGQDGAAGKSQKLKCNFCDKVFSKNFDLQQHIRSHTGEKPFQCIVCGRAFAQKSNVKKHMQTHKVWPSGVANSVSRLPIAVKVVPLCNEEEEEEQPGQQAQTKQIILIDSSYQCQFCAGKFSTYFQLKSHMTQHKGEQVYKCVVKTCSQTFQKLDLFLEHIRTHQEQLTYRCHLCGKVFPSLFELGVHQYSHCFCPQQNPRKETTFYRCMKCQSRYATQEALEQHLLTASHNFPCPHCQKVFPCERYFRRHLPTHGIGGRYKCQICKKFFKTEHYLKLHTRIHSGEKPYKCSVCEAMFNRKDKVKRHMLIHEPFKKYKCPFRTHVGCTKEFNRPDKLKAHILSHSGIKPYKCGYCQKAFSRRAHMLEHQRSHTDNYRFRCATCNKGFTRQKYYRDHKCPVAAAGKDGAEKRVKRQGHRTEGNQESEHSREEVDEREEEERIVEPQAVEDQLEGEAEQEEHFGDC</sequence>
<evidence type="ECO:0000256" key="9">
    <source>
        <dbReference type="ARBA" id="ARBA00023242"/>
    </source>
</evidence>
<feature type="domain" description="C2H2-type" evidence="12">
    <location>
        <begin position="297"/>
        <end position="324"/>
    </location>
</feature>
<organism evidence="13 14">
    <name type="scientific">Salmo trutta</name>
    <name type="common">Brown trout</name>
    <dbReference type="NCBI Taxonomy" id="8032"/>
    <lineage>
        <taxon>Eukaryota</taxon>
        <taxon>Metazoa</taxon>
        <taxon>Chordata</taxon>
        <taxon>Craniata</taxon>
        <taxon>Vertebrata</taxon>
        <taxon>Euteleostomi</taxon>
        <taxon>Actinopterygii</taxon>
        <taxon>Neopterygii</taxon>
        <taxon>Teleostei</taxon>
        <taxon>Protacanthopterygii</taxon>
        <taxon>Salmoniformes</taxon>
        <taxon>Salmonidae</taxon>
        <taxon>Salmoninae</taxon>
        <taxon>Salmo</taxon>
    </lineage>
</organism>
<feature type="domain" description="C2H2-type" evidence="12">
    <location>
        <begin position="517"/>
        <end position="539"/>
    </location>
</feature>
<dbReference type="AlphaFoldDB" id="A0A674EGL8"/>
<dbReference type="Gene3D" id="3.30.160.60">
    <property type="entry name" value="Classic Zinc Finger"/>
    <property type="match status" value="9"/>
</dbReference>
<keyword evidence="9" id="KW-0539">Nucleus</keyword>
<protein>
    <submittedName>
        <fullName evidence="13">Zinc finger protein 341</fullName>
    </submittedName>
</protein>
<dbReference type="FunFam" id="3.30.160.60:FF:003238">
    <property type="entry name" value="Zinc finger protein 341"/>
    <property type="match status" value="1"/>
</dbReference>
<dbReference type="GO" id="GO:0005634">
    <property type="term" value="C:nucleus"/>
    <property type="evidence" value="ECO:0007669"/>
    <property type="project" value="UniProtKB-SubCell"/>
</dbReference>
<keyword evidence="7" id="KW-0238">DNA-binding</keyword>
<evidence type="ECO:0000256" key="1">
    <source>
        <dbReference type="ARBA" id="ARBA00004123"/>
    </source>
</evidence>
<feature type="domain" description="C2H2-type" evidence="12">
    <location>
        <begin position="491"/>
        <end position="520"/>
    </location>
</feature>
<evidence type="ECO:0000313" key="13">
    <source>
        <dbReference type="Ensembl" id="ENSSTUP00000106802.1"/>
    </source>
</evidence>
<feature type="domain" description="C2H2-type" evidence="12">
    <location>
        <begin position="50"/>
        <end position="77"/>
    </location>
</feature>
<keyword evidence="14" id="KW-1185">Reference proteome</keyword>
<feature type="region of interest" description="Disordered" evidence="11">
    <location>
        <begin position="688"/>
        <end position="748"/>
    </location>
</feature>
<reference evidence="13" key="2">
    <citation type="submission" date="2025-09" db="UniProtKB">
        <authorList>
            <consortium name="Ensembl"/>
        </authorList>
    </citation>
    <scope>IDENTIFICATION</scope>
</reference>
<dbReference type="Proteomes" id="UP000472277">
    <property type="component" value="Chromosome 30"/>
</dbReference>
<dbReference type="Ensembl" id="ENSSTUT00000114449.1">
    <property type="protein sequence ID" value="ENSSTUP00000106802.1"/>
    <property type="gene ID" value="ENSSTUG00000047551.1"/>
</dbReference>
<dbReference type="GO" id="GO:0000978">
    <property type="term" value="F:RNA polymerase II cis-regulatory region sequence-specific DNA binding"/>
    <property type="evidence" value="ECO:0007669"/>
    <property type="project" value="TreeGrafter"/>
</dbReference>
<dbReference type="SUPFAM" id="SSF57667">
    <property type="entry name" value="beta-beta-alpha zinc fingers"/>
    <property type="match status" value="5"/>
</dbReference>
<evidence type="ECO:0000256" key="8">
    <source>
        <dbReference type="ARBA" id="ARBA00023163"/>
    </source>
</evidence>
<dbReference type="FunFam" id="3.30.160.60:FF:001132">
    <property type="entry name" value="Zinc finger protein 341"/>
    <property type="match status" value="1"/>
</dbReference>
<dbReference type="PROSITE" id="PS50157">
    <property type="entry name" value="ZINC_FINGER_C2H2_2"/>
    <property type="match status" value="12"/>
</dbReference>
<evidence type="ECO:0000256" key="2">
    <source>
        <dbReference type="ARBA" id="ARBA00022723"/>
    </source>
</evidence>
<dbReference type="FunFam" id="3.30.160.60:FF:000611">
    <property type="entry name" value="zinc finger protein 341 isoform X1"/>
    <property type="match status" value="1"/>
</dbReference>
<dbReference type="Pfam" id="PF12874">
    <property type="entry name" value="zf-met"/>
    <property type="match status" value="1"/>
</dbReference>
<dbReference type="GO" id="GO:0045893">
    <property type="term" value="P:positive regulation of DNA-templated transcription"/>
    <property type="evidence" value="ECO:0007669"/>
    <property type="project" value="UniProtKB-ARBA"/>
</dbReference>
<keyword evidence="3" id="KW-0677">Repeat</keyword>
<evidence type="ECO:0000256" key="7">
    <source>
        <dbReference type="ARBA" id="ARBA00023125"/>
    </source>
</evidence>
<dbReference type="FunFam" id="3.30.160.60:FF:000618">
    <property type="entry name" value="zinc finger protein 341 isoform X1"/>
    <property type="match status" value="1"/>
</dbReference>
<dbReference type="InterPro" id="IPR050752">
    <property type="entry name" value="C2H2-ZF_domain"/>
</dbReference>
<evidence type="ECO:0000256" key="4">
    <source>
        <dbReference type="ARBA" id="ARBA00022771"/>
    </source>
</evidence>
<dbReference type="PROSITE" id="PS00028">
    <property type="entry name" value="ZINC_FINGER_C2H2_1"/>
    <property type="match status" value="11"/>
</dbReference>
<feature type="domain" description="C2H2-type" evidence="12">
    <location>
        <begin position="634"/>
        <end position="661"/>
    </location>
</feature>
<accession>A0A674EGL8</accession>
<keyword evidence="6" id="KW-0805">Transcription regulation</keyword>
<dbReference type="InterPro" id="IPR013087">
    <property type="entry name" value="Znf_C2H2_type"/>
</dbReference>
<dbReference type="SMART" id="SM00355">
    <property type="entry name" value="ZnF_C2H2"/>
    <property type="match status" value="13"/>
</dbReference>
<feature type="compositionally biased region" description="Basic and acidic residues" evidence="11">
    <location>
        <begin position="701"/>
        <end position="716"/>
    </location>
</feature>
<gene>
    <name evidence="13" type="primary">znf341</name>
</gene>
<keyword evidence="2" id="KW-0479">Metal-binding</keyword>
<dbReference type="GO" id="GO:0000981">
    <property type="term" value="F:DNA-binding transcription factor activity, RNA polymerase II-specific"/>
    <property type="evidence" value="ECO:0007669"/>
    <property type="project" value="TreeGrafter"/>
</dbReference>
<keyword evidence="5" id="KW-0862">Zinc</keyword>
<evidence type="ECO:0000256" key="3">
    <source>
        <dbReference type="ARBA" id="ARBA00022737"/>
    </source>
</evidence>
<reference evidence="13" key="1">
    <citation type="submission" date="2025-08" db="UniProtKB">
        <authorList>
            <consortium name="Ensembl"/>
        </authorList>
    </citation>
    <scope>IDENTIFICATION</scope>
</reference>
<dbReference type="Pfam" id="PF00096">
    <property type="entry name" value="zf-C2H2"/>
    <property type="match status" value="7"/>
</dbReference>
<feature type="domain" description="C2H2-type" evidence="12">
    <location>
        <begin position="424"/>
        <end position="453"/>
    </location>
</feature>
<feature type="domain" description="C2H2-type" evidence="12">
    <location>
        <begin position="325"/>
        <end position="347"/>
    </location>
</feature>
<dbReference type="FunFam" id="3.30.160.60:FF:000867">
    <property type="entry name" value="Zinc finger protein 341"/>
    <property type="match status" value="1"/>
</dbReference>
<evidence type="ECO:0000256" key="6">
    <source>
        <dbReference type="ARBA" id="ARBA00023015"/>
    </source>
</evidence>
<proteinExistence type="predicted"/>